<evidence type="ECO:0000313" key="2">
    <source>
        <dbReference type="Proteomes" id="UP000007322"/>
    </source>
</evidence>
<dbReference type="VEuPathDB" id="FungiDB:MYCTH_98083"/>
<keyword evidence="2" id="KW-1185">Reference proteome</keyword>
<protein>
    <submittedName>
        <fullName evidence="1">Uncharacterized protein</fullName>
    </submittedName>
</protein>
<dbReference type="EMBL" id="CP003007">
    <property type="protein sequence ID" value="AEO60831.1"/>
    <property type="molecule type" value="Genomic_DNA"/>
</dbReference>
<dbReference type="HOGENOM" id="CLU_2905744_0_0_1"/>
<dbReference type="KEGG" id="mtm:MYCTH_98083"/>
<accession>G2QLK1</accession>
<dbReference type="RefSeq" id="XP_003666076.1">
    <property type="nucleotide sequence ID" value="XM_003666028.1"/>
</dbReference>
<dbReference type="Proteomes" id="UP000007322">
    <property type="component" value="Chromosome 6"/>
</dbReference>
<dbReference type="GeneID" id="11514135"/>
<evidence type="ECO:0000313" key="1">
    <source>
        <dbReference type="EMBL" id="AEO60831.1"/>
    </source>
</evidence>
<organism evidence="1 2">
    <name type="scientific">Thermothelomyces thermophilus (strain ATCC 42464 / BCRC 31852 / DSM 1799)</name>
    <name type="common">Sporotrichum thermophile</name>
    <dbReference type="NCBI Taxonomy" id="573729"/>
    <lineage>
        <taxon>Eukaryota</taxon>
        <taxon>Fungi</taxon>
        <taxon>Dikarya</taxon>
        <taxon>Ascomycota</taxon>
        <taxon>Pezizomycotina</taxon>
        <taxon>Sordariomycetes</taxon>
        <taxon>Sordariomycetidae</taxon>
        <taxon>Sordariales</taxon>
        <taxon>Chaetomiaceae</taxon>
        <taxon>Thermothelomyces</taxon>
    </lineage>
</organism>
<name>G2QLK1_THET4</name>
<gene>
    <name evidence="1" type="ORF">MYCTH_98083</name>
</gene>
<sequence length="62" mass="6702">MAISNMASISSSLMSSMPSLTRFCGKERKLESFEDITAKAALKVTKVSQTPFGLGWAGLFIE</sequence>
<dbReference type="AlphaFoldDB" id="G2QLK1"/>
<dbReference type="InParanoid" id="G2QLK1"/>
<reference evidence="1 2" key="1">
    <citation type="journal article" date="2011" name="Nat. Biotechnol.">
        <title>Comparative genomic analysis of the thermophilic biomass-degrading fungi Myceliophthora thermophila and Thielavia terrestris.</title>
        <authorList>
            <person name="Berka R.M."/>
            <person name="Grigoriev I.V."/>
            <person name="Otillar R."/>
            <person name="Salamov A."/>
            <person name="Grimwood J."/>
            <person name="Reid I."/>
            <person name="Ishmael N."/>
            <person name="John T."/>
            <person name="Darmond C."/>
            <person name="Moisan M.-C."/>
            <person name="Henrissat B."/>
            <person name="Coutinho P.M."/>
            <person name="Lombard V."/>
            <person name="Natvig D.O."/>
            <person name="Lindquist E."/>
            <person name="Schmutz J."/>
            <person name="Lucas S."/>
            <person name="Harris P."/>
            <person name="Powlowski J."/>
            <person name="Bellemare A."/>
            <person name="Taylor D."/>
            <person name="Butler G."/>
            <person name="de Vries R.P."/>
            <person name="Allijn I.E."/>
            <person name="van den Brink J."/>
            <person name="Ushinsky S."/>
            <person name="Storms R."/>
            <person name="Powell A.J."/>
            <person name="Paulsen I.T."/>
            <person name="Elbourne L.D.H."/>
            <person name="Baker S.E."/>
            <person name="Magnuson J."/>
            <person name="LaBoissiere S."/>
            <person name="Clutterbuck A.J."/>
            <person name="Martinez D."/>
            <person name="Wogulis M."/>
            <person name="de Leon A.L."/>
            <person name="Rey M.W."/>
            <person name="Tsang A."/>
        </authorList>
    </citation>
    <scope>NUCLEOTIDE SEQUENCE [LARGE SCALE GENOMIC DNA]</scope>
    <source>
        <strain evidence="2">ATCC 42464 / BCRC 31852 / DSM 1799</strain>
    </source>
</reference>
<proteinExistence type="predicted"/>